<dbReference type="Gene3D" id="3.30.420.10">
    <property type="entry name" value="Ribonuclease H-like superfamily/Ribonuclease H"/>
    <property type="match status" value="1"/>
</dbReference>
<evidence type="ECO:0000259" key="1">
    <source>
        <dbReference type="PROSITE" id="PS50994"/>
    </source>
</evidence>
<evidence type="ECO:0000313" key="3">
    <source>
        <dbReference type="Proteomes" id="UP000324629"/>
    </source>
</evidence>
<dbReference type="EMBL" id="QNGE01001476">
    <property type="protein sequence ID" value="KAA3677500.1"/>
    <property type="molecule type" value="Genomic_DNA"/>
</dbReference>
<gene>
    <name evidence="2" type="ORF">DEA37_0005797</name>
</gene>
<dbReference type="AlphaFoldDB" id="A0A5J4NQR3"/>
<dbReference type="GO" id="GO:0015074">
    <property type="term" value="P:DNA integration"/>
    <property type="evidence" value="ECO:0007669"/>
    <property type="project" value="InterPro"/>
</dbReference>
<dbReference type="PANTHER" id="PTHR37984">
    <property type="entry name" value="PROTEIN CBG26694"/>
    <property type="match status" value="1"/>
</dbReference>
<organism evidence="2 3">
    <name type="scientific">Paragonimus westermani</name>
    <dbReference type="NCBI Taxonomy" id="34504"/>
    <lineage>
        <taxon>Eukaryota</taxon>
        <taxon>Metazoa</taxon>
        <taxon>Spiralia</taxon>
        <taxon>Lophotrochozoa</taxon>
        <taxon>Platyhelminthes</taxon>
        <taxon>Trematoda</taxon>
        <taxon>Digenea</taxon>
        <taxon>Plagiorchiida</taxon>
        <taxon>Troglotremata</taxon>
        <taxon>Troglotrematidae</taxon>
        <taxon>Paragonimus</taxon>
    </lineage>
</organism>
<dbReference type="InterPro" id="IPR050951">
    <property type="entry name" value="Retrovirus_Pol_polyprotein"/>
</dbReference>
<dbReference type="GO" id="GO:0003676">
    <property type="term" value="F:nucleic acid binding"/>
    <property type="evidence" value="ECO:0007669"/>
    <property type="project" value="InterPro"/>
</dbReference>
<dbReference type="PROSITE" id="PS50994">
    <property type="entry name" value="INTEGRASE"/>
    <property type="match status" value="1"/>
</dbReference>
<dbReference type="SUPFAM" id="SSF53098">
    <property type="entry name" value="Ribonuclease H-like"/>
    <property type="match status" value="1"/>
</dbReference>
<name>A0A5J4NQR3_9TREM</name>
<feature type="domain" description="Integrase catalytic" evidence="1">
    <location>
        <begin position="1"/>
        <end position="94"/>
    </location>
</feature>
<comment type="caution">
    <text evidence="2">The sequence shown here is derived from an EMBL/GenBank/DDBJ whole genome shotgun (WGS) entry which is preliminary data.</text>
</comment>
<reference evidence="2 3" key="1">
    <citation type="journal article" date="2019" name="Gigascience">
        <title>Whole-genome sequence of the oriental lung fluke Paragonimus westermani.</title>
        <authorList>
            <person name="Oey H."/>
            <person name="Zakrzewski M."/>
            <person name="Narain K."/>
            <person name="Devi K.R."/>
            <person name="Agatsuma T."/>
            <person name="Nawaratna S."/>
            <person name="Gobert G.N."/>
            <person name="Jones M.K."/>
            <person name="Ragan M.A."/>
            <person name="McManus D.P."/>
            <person name="Krause L."/>
        </authorList>
    </citation>
    <scope>NUCLEOTIDE SEQUENCE [LARGE SCALE GENOMIC DNA]</scope>
    <source>
        <strain evidence="2 3">IND2009</strain>
    </source>
</reference>
<dbReference type="Proteomes" id="UP000324629">
    <property type="component" value="Unassembled WGS sequence"/>
</dbReference>
<dbReference type="PANTHER" id="PTHR37984:SF15">
    <property type="entry name" value="INTEGRASE CATALYTIC DOMAIN-CONTAINING PROTEIN"/>
    <property type="match status" value="1"/>
</dbReference>
<accession>A0A5J4NQR3</accession>
<dbReference type="InterPro" id="IPR036397">
    <property type="entry name" value="RNaseH_sf"/>
</dbReference>
<keyword evidence="3" id="KW-1185">Reference proteome</keyword>
<feature type="non-terminal residue" evidence="2">
    <location>
        <position position="1"/>
    </location>
</feature>
<proteinExistence type="predicted"/>
<protein>
    <recommendedName>
        <fullName evidence="1">Integrase catalytic domain-containing protein</fullName>
    </recommendedName>
</protein>
<evidence type="ECO:0000313" key="2">
    <source>
        <dbReference type="EMBL" id="KAA3677500.1"/>
    </source>
</evidence>
<dbReference type="InterPro" id="IPR012337">
    <property type="entry name" value="RNaseH-like_sf"/>
</dbReference>
<dbReference type="InterPro" id="IPR001584">
    <property type="entry name" value="Integrase_cat-core"/>
</dbReference>
<sequence length="167" mass="19076">IFPSDQGAAFEGHLLKETCRLLGIKKTRATPYHPQGNGLVQRTNLTIKTLLHSFLERHQTDRWDELLPSCMLAYQASLRTTTRYTPAYLMFGRQLRLTPELLSPIPPPETLSLLDYVRNLRENPRTAVTMAQGHVKDAQRHQREQYDQQSSVQVYPVGCLYGGIAQK</sequence>